<feature type="transmembrane region" description="Helical" evidence="2">
    <location>
        <begin position="48"/>
        <end position="74"/>
    </location>
</feature>
<feature type="transmembrane region" description="Helical" evidence="2">
    <location>
        <begin position="80"/>
        <end position="99"/>
    </location>
</feature>
<sequence length="406" mass="46741">MTMNTQIKKTNESEELIKWGGWLNEFLWICSGANRTVLRQCPTDYAKYAGIGGTILFTALMATLSGGYALYFIFHSVEKAILFGIFWGMLIFNLDRFIVNTMYSDGKVTISWREFYSGLPRIIIAIFLGIVISTPLEMKIFEDRINSQLVKDNIERTNASMAEIDKGNELLIKRRDLLEQQKAEILGRLAKANEELIKEVEGAEGRIPGQGPIYKEKVRNKEAIEKELSMWESSYQNELDNIRKQIEVNRTKGNEDISKGNDENGFCVRYEAFSNVKNENSDLKIVSIIVMLLFIIIETAPTFFKMMIASGPYDDYLRAEMYHAKIMSDKRVSDINDEINTEVQISTQRNKERLEAEVLANRELMTRIAKSQAELLQTAIDKWREEELLKIKENPSRYIKTNTVKT</sequence>
<keyword evidence="2" id="KW-0812">Transmembrane</keyword>
<evidence type="ECO:0000313" key="4">
    <source>
        <dbReference type="Proteomes" id="UP000238304"/>
    </source>
</evidence>
<keyword evidence="2" id="KW-1133">Transmembrane helix</keyword>
<dbReference type="Pfam" id="PF14362">
    <property type="entry name" value="DUF4407"/>
    <property type="match status" value="1"/>
</dbReference>
<dbReference type="InterPro" id="IPR025519">
    <property type="entry name" value="DUF4407"/>
</dbReference>
<dbReference type="EMBL" id="CP027231">
    <property type="protein sequence ID" value="AVM52782.1"/>
    <property type="molecule type" value="Genomic_DNA"/>
</dbReference>
<evidence type="ECO:0000256" key="1">
    <source>
        <dbReference type="SAM" id="Coils"/>
    </source>
</evidence>
<feature type="transmembrane region" description="Helical" evidence="2">
    <location>
        <begin position="285"/>
        <end position="304"/>
    </location>
</feature>
<proteinExistence type="predicted"/>
<dbReference type="Proteomes" id="UP000238304">
    <property type="component" value="Chromosome"/>
</dbReference>
<reference evidence="3 4" key="1">
    <citation type="submission" date="2018-02" db="EMBL/GenBank/DDBJ databases">
        <authorList>
            <person name="Holder M.E."/>
            <person name="Ajami N.J."/>
            <person name="Petrosino J.F."/>
        </authorList>
    </citation>
    <scope>NUCLEOTIDE SEQUENCE [LARGE SCALE GENOMIC DNA]</scope>
    <source>
        <strain evidence="3 4">ATCC 33285</strain>
    </source>
</reference>
<keyword evidence="2" id="KW-0472">Membrane</keyword>
<gene>
    <name evidence="3" type="ORF">C4H11_07380</name>
</gene>
<keyword evidence="1" id="KW-0175">Coiled coil</keyword>
<keyword evidence="4" id="KW-1185">Reference proteome</keyword>
<evidence type="ECO:0000256" key="2">
    <source>
        <dbReference type="SAM" id="Phobius"/>
    </source>
</evidence>
<evidence type="ECO:0000313" key="3">
    <source>
        <dbReference type="EMBL" id="AVM52782.1"/>
    </source>
</evidence>
<feature type="coiled-coil region" evidence="1">
    <location>
        <begin position="175"/>
        <end position="206"/>
    </location>
</feature>
<evidence type="ECO:0008006" key="5">
    <source>
        <dbReference type="Google" id="ProtNLM"/>
    </source>
</evidence>
<protein>
    <recommendedName>
        <fullName evidence="5">DUF4407 domain-containing protein</fullName>
    </recommendedName>
</protein>
<accession>A0ABM6T7X7</accession>
<name>A0ABM6T7X7_9BACE</name>
<organism evidence="3 4">
    <name type="scientific">Bacteroides zoogleoformans</name>
    <dbReference type="NCBI Taxonomy" id="28119"/>
    <lineage>
        <taxon>Bacteria</taxon>
        <taxon>Pseudomonadati</taxon>
        <taxon>Bacteroidota</taxon>
        <taxon>Bacteroidia</taxon>
        <taxon>Bacteroidales</taxon>
        <taxon>Bacteroidaceae</taxon>
        <taxon>Bacteroides</taxon>
    </lineage>
</organism>
<feature type="transmembrane region" description="Helical" evidence="2">
    <location>
        <begin position="119"/>
        <end position="136"/>
    </location>
</feature>